<sequence>DAARQRLSAYFLGPKAENLDYMLKFLHAMIEDMRRSRMRFGPSDKVSIDSSTRASEPFENAMVEFEALFRRISVFISEHSVPIYSPRYMAHMVSENSLPGTLGYMLGLLYNQNNVALEVSPVTTLLEWEVGQQLCALMGFRRHPRRAEDDSSPDNANEPYGWGHITCDGSVANLESIWYLTRNLKFYPLSLRNAMTKPRIKAHDDQEVEMPPPLAFAYGTFQVCTCTGQTKLFKDCTIWELLNLTPDTVLGLPIQLSCQFGVSSAFVEEAMQDYDVQSVGKDELVHQHGLSQPVYFISKARHYSWPKGAAVTGIGSSNLIGVKVDLAIRLDVADLRRRLDDCLTGQIPVYCVVAIIGTTEHGAVDPLSEIVQLRQEFQRKGLSFLIHADAAWGGYFATLKRPAAQGVGLSHRHLPIPLHNHTNQQLCALKFADSITVDPHKAGYVPYPAGGLCYRDERLKFLVSWTSPYLDGQQNAVDRMGTYGIEGSKPGAAAVAAFLSHEVLGLNAKDSGYQTLLSEALYTSAKLHCHWATIDTGVDGIITTSLQMLPAEKDGSDVEAQKDFIRLKILGRADSDILQDKEAHEFLSHVGSDLMINTFACNFRVGNVLNEDLEEANYLNRRIFEEMSIMKVTDEPSDKEAIIMATSLPQDTYGDCASVWKRRMGLKGNEDLYALGNICMSPFSNASNIVTEAVRYFNEVALRDCRWRSMVTPDVHSFLLQGIDPIYLSYLPTLQAANGRNQIILQVHMPSAATNRYLEARSQPSAQFFTITTAESLTLDSIACDGASFQAVMHAGHPEPDHKQACGCRSFTVSVLRVVRCFSIAKKCPAQDYPLGIPFFLYGCHAAAHLEHILTHAPDAHICASEVQLHFGDRQSVVEEGLEAGWVAVMEHLPEPVIRQPGCTWPPALFYPDTQPRKFKIAVHEDNTRNYCSPLQASCALGDKIAEGSITLGRRVYVDNHFLNVDPID</sequence>
<dbReference type="KEGG" id="gtr:GLOTRDRAFT_8692"/>
<accession>S7Q0V7</accession>
<evidence type="ECO:0000256" key="4">
    <source>
        <dbReference type="PIRSR" id="PIRSR602129-50"/>
    </source>
</evidence>
<dbReference type="Pfam" id="PF00282">
    <property type="entry name" value="Pyridoxal_deC"/>
    <property type="match status" value="1"/>
</dbReference>
<organism evidence="5 6">
    <name type="scientific">Gloeophyllum trabeum (strain ATCC 11539 / FP-39264 / Madison 617)</name>
    <name type="common">Brown rot fungus</name>
    <dbReference type="NCBI Taxonomy" id="670483"/>
    <lineage>
        <taxon>Eukaryota</taxon>
        <taxon>Fungi</taxon>
        <taxon>Dikarya</taxon>
        <taxon>Basidiomycota</taxon>
        <taxon>Agaricomycotina</taxon>
        <taxon>Agaricomycetes</taxon>
        <taxon>Gloeophyllales</taxon>
        <taxon>Gloeophyllaceae</taxon>
        <taxon>Gloeophyllum</taxon>
    </lineage>
</organism>
<evidence type="ECO:0000256" key="1">
    <source>
        <dbReference type="ARBA" id="ARBA00001933"/>
    </source>
</evidence>
<dbReference type="Proteomes" id="UP000030669">
    <property type="component" value="Unassembled WGS sequence"/>
</dbReference>
<dbReference type="GO" id="GO:0016830">
    <property type="term" value="F:carbon-carbon lyase activity"/>
    <property type="evidence" value="ECO:0007669"/>
    <property type="project" value="InterPro"/>
</dbReference>
<keyword evidence="3" id="KW-0456">Lyase</keyword>
<dbReference type="GO" id="GO:0016740">
    <property type="term" value="F:transferase activity"/>
    <property type="evidence" value="ECO:0007669"/>
    <property type="project" value="UniProtKB-KW"/>
</dbReference>
<keyword evidence="2 4" id="KW-0663">Pyridoxal phosphate</keyword>
<dbReference type="eggNOG" id="KOG0629">
    <property type="taxonomic scope" value="Eukaryota"/>
</dbReference>
<evidence type="ECO:0000313" key="5">
    <source>
        <dbReference type="EMBL" id="EPQ53147.1"/>
    </source>
</evidence>
<dbReference type="Gene3D" id="3.40.640.10">
    <property type="entry name" value="Type I PLP-dependent aspartate aminotransferase-like (Major domain)"/>
    <property type="match status" value="2"/>
</dbReference>
<reference evidence="5 6" key="1">
    <citation type="journal article" date="2012" name="Science">
        <title>The Paleozoic origin of enzymatic lignin decomposition reconstructed from 31 fungal genomes.</title>
        <authorList>
            <person name="Floudas D."/>
            <person name="Binder M."/>
            <person name="Riley R."/>
            <person name="Barry K."/>
            <person name="Blanchette R.A."/>
            <person name="Henrissat B."/>
            <person name="Martinez A.T."/>
            <person name="Otillar R."/>
            <person name="Spatafora J.W."/>
            <person name="Yadav J.S."/>
            <person name="Aerts A."/>
            <person name="Benoit I."/>
            <person name="Boyd A."/>
            <person name="Carlson A."/>
            <person name="Copeland A."/>
            <person name="Coutinho P.M."/>
            <person name="de Vries R.P."/>
            <person name="Ferreira P."/>
            <person name="Findley K."/>
            <person name="Foster B."/>
            <person name="Gaskell J."/>
            <person name="Glotzer D."/>
            <person name="Gorecki P."/>
            <person name="Heitman J."/>
            <person name="Hesse C."/>
            <person name="Hori C."/>
            <person name="Igarashi K."/>
            <person name="Jurgens J.A."/>
            <person name="Kallen N."/>
            <person name="Kersten P."/>
            <person name="Kohler A."/>
            <person name="Kuees U."/>
            <person name="Kumar T.K.A."/>
            <person name="Kuo A."/>
            <person name="LaButti K."/>
            <person name="Larrondo L.F."/>
            <person name="Lindquist E."/>
            <person name="Ling A."/>
            <person name="Lombard V."/>
            <person name="Lucas S."/>
            <person name="Lundell T."/>
            <person name="Martin R."/>
            <person name="McLaughlin D.J."/>
            <person name="Morgenstern I."/>
            <person name="Morin E."/>
            <person name="Murat C."/>
            <person name="Nagy L.G."/>
            <person name="Nolan M."/>
            <person name="Ohm R.A."/>
            <person name="Patyshakuliyeva A."/>
            <person name="Rokas A."/>
            <person name="Ruiz-Duenas F.J."/>
            <person name="Sabat G."/>
            <person name="Salamov A."/>
            <person name="Samejima M."/>
            <person name="Schmutz J."/>
            <person name="Slot J.C."/>
            <person name="St John F."/>
            <person name="Stenlid J."/>
            <person name="Sun H."/>
            <person name="Sun S."/>
            <person name="Syed K."/>
            <person name="Tsang A."/>
            <person name="Wiebenga A."/>
            <person name="Young D."/>
            <person name="Pisabarro A."/>
            <person name="Eastwood D.C."/>
            <person name="Martin F."/>
            <person name="Cullen D."/>
            <person name="Grigoriev I.V."/>
            <person name="Hibbett D.S."/>
        </authorList>
    </citation>
    <scope>NUCLEOTIDE SEQUENCE [LARGE SCALE GENOMIC DNA]</scope>
    <source>
        <strain evidence="5 6">ATCC 11539</strain>
    </source>
</reference>
<dbReference type="STRING" id="670483.S7Q0V7"/>
<dbReference type="GeneID" id="19309198"/>
<protein>
    <submittedName>
        <fullName evidence="5">PLP-dependent transferase</fullName>
    </submittedName>
</protein>
<feature type="non-terminal residue" evidence="5">
    <location>
        <position position="1"/>
    </location>
</feature>
<evidence type="ECO:0000256" key="3">
    <source>
        <dbReference type="ARBA" id="ARBA00023239"/>
    </source>
</evidence>
<dbReference type="HOGENOM" id="CLU_005446_1_0_1"/>
<dbReference type="InterPro" id="IPR050477">
    <property type="entry name" value="GrpII_AminoAcid_Decarb"/>
</dbReference>
<dbReference type="PANTHER" id="PTHR42735:SF4">
    <property type="entry name" value="PYRIDOXAL PHOSPHATE-DEPENDENT DECARBOXYLASE FAMILY PROTEIN"/>
    <property type="match status" value="1"/>
</dbReference>
<name>S7Q0V7_GLOTA</name>
<evidence type="ECO:0000256" key="2">
    <source>
        <dbReference type="ARBA" id="ARBA00022898"/>
    </source>
</evidence>
<feature type="modified residue" description="N6-(pyridoxal phosphate)lysine" evidence="4">
    <location>
        <position position="441"/>
    </location>
</feature>
<proteinExistence type="predicted"/>
<dbReference type="PANTHER" id="PTHR42735">
    <property type="match status" value="1"/>
</dbReference>
<dbReference type="GO" id="GO:0019752">
    <property type="term" value="P:carboxylic acid metabolic process"/>
    <property type="evidence" value="ECO:0007669"/>
    <property type="project" value="InterPro"/>
</dbReference>
<dbReference type="RefSeq" id="XP_007868146.1">
    <property type="nucleotide sequence ID" value="XM_007869955.1"/>
</dbReference>
<dbReference type="SUPFAM" id="SSF53383">
    <property type="entry name" value="PLP-dependent transferases"/>
    <property type="match status" value="1"/>
</dbReference>
<feature type="non-terminal residue" evidence="5">
    <location>
        <position position="969"/>
    </location>
</feature>
<gene>
    <name evidence="5" type="ORF">GLOTRDRAFT_8692</name>
</gene>
<dbReference type="InterPro" id="IPR015421">
    <property type="entry name" value="PyrdxlP-dep_Trfase_major"/>
</dbReference>
<dbReference type="InterPro" id="IPR002129">
    <property type="entry name" value="PyrdxlP-dep_de-COase"/>
</dbReference>
<dbReference type="OrthoDB" id="2161780at2759"/>
<evidence type="ECO:0000313" key="6">
    <source>
        <dbReference type="Proteomes" id="UP000030669"/>
    </source>
</evidence>
<dbReference type="InterPro" id="IPR015424">
    <property type="entry name" value="PyrdxlP-dep_Trfase"/>
</dbReference>
<comment type="cofactor">
    <cofactor evidence="1 4">
        <name>pyridoxal 5'-phosphate</name>
        <dbReference type="ChEBI" id="CHEBI:597326"/>
    </cofactor>
</comment>
<keyword evidence="6" id="KW-1185">Reference proteome</keyword>
<dbReference type="EMBL" id="KB469306">
    <property type="protein sequence ID" value="EPQ53147.1"/>
    <property type="molecule type" value="Genomic_DNA"/>
</dbReference>
<keyword evidence="5" id="KW-0808">Transferase</keyword>
<dbReference type="OMA" id="LSWGHIT"/>
<dbReference type="GO" id="GO:0030170">
    <property type="term" value="F:pyridoxal phosphate binding"/>
    <property type="evidence" value="ECO:0007669"/>
    <property type="project" value="InterPro"/>
</dbReference>
<dbReference type="AlphaFoldDB" id="S7Q0V7"/>